<sequence length="337" mass="39246">MKADISKQLIFDHFARKSSPLQRQMIEAWLATHEHEEQYYEWLEEWERTNPQYVATTALAWEKFREVINVSADTLELTTEDSQPSATLPIRRVAFGRQLTAAAVFIGFLLLSGWFFREPILFKTYQTAYGEIKTFRLLDGSIIKLNTNSSLRVPRWDFGRKTREVHLEGEANFSITRTADNKKFIVKTAKDFEVVVLGTEFTMYARKHNSKVVLKEGKVQVRYQEANSKKEVMMKPGDLVTLDRQNRMELKTTDQAQKYSEWEEKRFVFEETTLEEVAYLLQENYGLEVEIIGRKLSERVLMGSFKANNADELLLSISILLDINVVRQGNYVQLSDK</sequence>
<dbReference type="AlphaFoldDB" id="A0A4R4KKY4"/>
<reference evidence="4 5" key="1">
    <citation type="submission" date="2019-02" db="EMBL/GenBank/DDBJ databases">
        <title>Arundinibacter roseus gen. nov., sp. nov., a new member of the family Cytophagaceae.</title>
        <authorList>
            <person name="Szuroczki S."/>
            <person name="Khayer B."/>
            <person name="Sproer C."/>
            <person name="Toumi M."/>
            <person name="Szabo A."/>
            <person name="Felfoldi T."/>
            <person name="Schumann P."/>
            <person name="Toth E."/>
        </authorList>
    </citation>
    <scope>NUCLEOTIDE SEQUENCE [LARGE SCALE GENOMIC DNA]</scope>
    <source>
        <strain evidence="4 5">DMA-k-7a</strain>
    </source>
</reference>
<dbReference type="Pfam" id="PF04773">
    <property type="entry name" value="FecR"/>
    <property type="match status" value="1"/>
</dbReference>
<dbReference type="PIRSF" id="PIRSF018266">
    <property type="entry name" value="FecR"/>
    <property type="match status" value="1"/>
</dbReference>
<evidence type="ECO:0000259" key="3">
    <source>
        <dbReference type="Pfam" id="PF16344"/>
    </source>
</evidence>
<dbReference type="InterPro" id="IPR012373">
    <property type="entry name" value="Ferrdict_sens_TM"/>
</dbReference>
<feature type="domain" description="FecR protein" evidence="2">
    <location>
        <begin position="124"/>
        <end position="220"/>
    </location>
</feature>
<dbReference type="Gene3D" id="2.60.120.1440">
    <property type="match status" value="1"/>
</dbReference>
<evidence type="ECO:0000256" key="1">
    <source>
        <dbReference type="SAM" id="Phobius"/>
    </source>
</evidence>
<dbReference type="Proteomes" id="UP000295706">
    <property type="component" value="Unassembled WGS sequence"/>
</dbReference>
<dbReference type="PANTHER" id="PTHR30273">
    <property type="entry name" value="PERIPLASMIC SIGNAL SENSOR AND SIGMA FACTOR ACTIVATOR FECR-RELATED"/>
    <property type="match status" value="1"/>
</dbReference>
<feature type="domain" description="Protein FecR C-terminal" evidence="3">
    <location>
        <begin position="266"/>
        <end position="332"/>
    </location>
</feature>
<keyword evidence="1" id="KW-0812">Transmembrane</keyword>
<dbReference type="Pfam" id="PF16344">
    <property type="entry name" value="FecR_C"/>
    <property type="match status" value="1"/>
</dbReference>
<protein>
    <submittedName>
        <fullName evidence="4">DUF4974 domain-containing protein</fullName>
    </submittedName>
</protein>
<dbReference type="InterPro" id="IPR006860">
    <property type="entry name" value="FecR"/>
</dbReference>
<evidence type="ECO:0000313" key="5">
    <source>
        <dbReference type="Proteomes" id="UP000295706"/>
    </source>
</evidence>
<dbReference type="InterPro" id="IPR032508">
    <property type="entry name" value="FecR_C"/>
</dbReference>
<dbReference type="Gene3D" id="3.55.50.30">
    <property type="match status" value="1"/>
</dbReference>
<dbReference type="RefSeq" id="WP_132115204.1">
    <property type="nucleotide sequence ID" value="NZ_SMJU01000003.1"/>
</dbReference>
<evidence type="ECO:0000313" key="4">
    <source>
        <dbReference type="EMBL" id="TDB67329.1"/>
    </source>
</evidence>
<organism evidence="4 5">
    <name type="scientific">Arundinibacter roseus</name>
    <dbReference type="NCBI Taxonomy" id="2070510"/>
    <lineage>
        <taxon>Bacteria</taxon>
        <taxon>Pseudomonadati</taxon>
        <taxon>Bacteroidota</taxon>
        <taxon>Cytophagia</taxon>
        <taxon>Cytophagales</taxon>
        <taxon>Spirosomataceae</taxon>
        <taxon>Arundinibacter</taxon>
    </lineage>
</organism>
<dbReference type="EMBL" id="SMJU01000003">
    <property type="protein sequence ID" value="TDB67329.1"/>
    <property type="molecule type" value="Genomic_DNA"/>
</dbReference>
<name>A0A4R4KKY4_9BACT</name>
<dbReference type="OrthoDB" id="1523489at2"/>
<dbReference type="PANTHER" id="PTHR30273:SF2">
    <property type="entry name" value="PROTEIN FECR"/>
    <property type="match status" value="1"/>
</dbReference>
<comment type="caution">
    <text evidence="4">The sequence shown here is derived from an EMBL/GenBank/DDBJ whole genome shotgun (WGS) entry which is preliminary data.</text>
</comment>
<accession>A0A4R4KKY4</accession>
<keyword evidence="1" id="KW-0472">Membrane</keyword>
<proteinExistence type="predicted"/>
<evidence type="ECO:0000259" key="2">
    <source>
        <dbReference type="Pfam" id="PF04773"/>
    </source>
</evidence>
<keyword evidence="5" id="KW-1185">Reference proteome</keyword>
<keyword evidence="1" id="KW-1133">Transmembrane helix</keyword>
<feature type="transmembrane region" description="Helical" evidence="1">
    <location>
        <begin position="99"/>
        <end position="116"/>
    </location>
</feature>
<gene>
    <name evidence="4" type="ORF">EZE20_05100</name>
</gene>
<dbReference type="GO" id="GO:0016989">
    <property type="term" value="F:sigma factor antagonist activity"/>
    <property type="evidence" value="ECO:0007669"/>
    <property type="project" value="TreeGrafter"/>
</dbReference>